<evidence type="ECO:0000256" key="3">
    <source>
        <dbReference type="PROSITE-ProRule" id="PRU00464"/>
    </source>
</evidence>
<dbReference type="SUPFAM" id="SSF54197">
    <property type="entry name" value="HIT-like"/>
    <property type="match status" value="1"/>
</dbReference>
<dbReference type="InterPro" id="IPR001310">
    <property type="entry name" value="Histidine_triad_HIT"/>
</dbReference>
<comment type="caution">
    <text evidence="5">The sequence shown here is derived from an EMBL/GenBank/DDBJ whole genome shotgun (WGS) entry which is preliminary data.</text>
</comment>
<evidence type="ECO:0000313" key="6">
    <source>
        <dbReference type="Proteomes" id="UP000317638"/>
    </source>
</evidence>
<dbReference type="InterPro" id="IPR019808">
    <property type="entry name" value="Histidine_triad_CS"/>
</dbReference>
<organism evidence="5 6">
    <name type="scientific">Tessaracoccus rhinocerotis</name>
    <dbReference type="NCBI Taxonomy" id="1689449"/>
    <lineage>
        <taxon>Bacteria</taxon>
        <taxon>Bacillati</taxon>
        <taxon>Actinomycetota</taxon>
        <taxon>Actinomycetes</taxon>
        <taxon>Propionibacteriales</taxon>
        <taxon>Propionibacteriaceae</taxon>
        <taxon>Tessaracoccus</taxon>
    </lineage>
</organism>
<dbReference type="GO" id="GO:0009117">
    <property type="term" value="P:nucleotide metabolic process"/>
    <property type="evidence" value="ECO:0007669"/>
    <property type="project" value="TreeGrafter"/>
</dbReference>
<proteinExistence type="predicted"/>
<protein>
    <submittedName>
        <fullName evidence="5">HIT domain-containing protein</fullName>
    </submittedName>
</protein>
<dbReference type="Gene3D" id="3.30.428.10">
    <property type="entry name" value="HIT-like"/>
    <property type="match status" value="1"/>
</dbReference>
<dbReference type="Pfam" id="PF01230">
    <property type="entry name" value="HIT"/>
    <property type="match status" value="1"/>
</dbReference>
<sequence length="140" mass="15034">MFAGSCVFCGLLAGEGPAEWLVREDRAAALLPLPETRLAPGHTLVISNAHAVGVQDASLADLHATMSLVRRVSRSMATTMGALGVNVLNASGPGSDQSVPHLHFHVVPRWRGDALDTWPTERSTHNPAPDWLRDLRAELD</sequence>
<keyword evidence="6" id="KW-1185">Reference proteome</keyword>
<name>A0A553K4C0_9ACTN</name>
<evidence type="ECO:0000256" key="2">
    <source>
        <dbReference type="PIRSR" id="PIRSR601310-3"/>
    </source>
</evidence>
<dbReference type="Proteomes" id="UP000317638">
    <property type="component" value="Unassembled WGS sequence"/>
</dbReference>
<evidence type="ECO:0000313" key="5">
    <source>
        <dbReference type="EMBL" id="TRY19534.1"/>
    </source>
</evidence>
<feature type="active site" description="Tele-AMP-histidine intermediate" evidence="1">
    <location>
        <position position="103"/>
    </location>
</feature>
<evidence type="ECO:0000259" key="4">
    <source>
        <dbReference type="PROSITE" id="PS51084"/>
    </source>
</evidence>
<dbReference type="PROSITE" id="PS51084">
    <property type="entry name" value="HIT_2"/>
    <property type="match status" value="1"/>
</dbReference>
<dbReference type="GO" id="GO:0003824">
    <property type="term" value="F:catalytic activity"/>
    <property type="evidence" value="ECO:0007669"/>
    <property type="project" value="InterPro"/>
</dbReference>
<accession>A0A553K4C0</accession>
<dbReference type="PANTHER" id="PTHR46648:SF1">
    <property type="entry name" value="ADENOSINE 5'-MONOPHOSPHORAMIDASE HNT1"/>
    <property type="match status" value="1"/>
</dbReference>
<evidence type="ECO:0000256" key="1">
    <source>
        <dbReference type="PIRSR" id="PIRSR601310-1"/>
    </source>
</evidence>
<reference evidence="5 6" key="1">
    <citation type="submission" date="2019-07" db="EMBL/GenBank/DDBJ databases">
        <authorList>
            <person name="Zhou L.-Y."/>
        </authorList>
    </citation>
    <scope>NUCLEOTIDE SEQUENCE [LARGE SCALE GENOMIC DNA]</scope>
    <source>
        <strain evidence="5 6">YIM 101269</strain>
    </source>
</reference>
<dbReference type="OrthoDB" id="9784774at2"/>
<dbReference type="RefSeq" id="WP_143936623.1">
    <property type="nucleotide sequence ID" value="NZ_VKKG01000001.1"/>
</dbReference>
<gene>
    <name evidence="5" type="ORF">FOJ82_01120</name>
</gene>
<dbReference type="PROSITE" id="PS00892">
    <property type="entry name" value="HIT_1"/>
    <property type="match status" value="1"/>
</dbReference>
<dbReference type="InterPro" id="IPR036265">
    <property type="entry name" value="HIT-like_sf"/>
</dbReference>
<dbReference type="AlphaFoldDB" id="A0A553K4C0"/>
<dbReference type="EMBL" id="VKKG01000001">
    <property type="protein sequence ID" value="TRY19534.1"/>
    <property type="molecule type" value="Genomic_DNA"/>
</dbReference>
<dbReference type="InterPro" id="IPR011146">
    <property type="entry name" value="HIT-like"/>
</dbReference>
<dbReference type="PANTHER" id="PTHR46648">
    <property type="entry name" value="HIT FAMILY PROTEIN 1"/>
    <property type="match status" value="1"/>
</dbReference>
<feature type="domain" description="HIT" evidence="4">
    <location>
        <begin position="7"/>
        <end position="116"/>
    </location>
</feature>
<feature type="short sequence motif" description="Histidine triad motif" evidence="2 3">
    <location>
        <begin position="101"/>
        <end position="105"/>
    </location>
</feature>